<gene>
    <name evidence="4" type="ORF">H9892_04445</name>
</gene>
<comment type="caution">
    <text evidence="4">The sequence shown here is derived from an EMBL/GenBank/DDBJ whole genome shotgun (WGS) entry which is preliminary data.</text>
</comment>
<dbReference type="SMART" id="SM00062">
    <property type="entry name" value="PBPb"/>
    <property type="match status" value="1"/>
</dbReference>
<dbReference type="Pfam" id="PF00497">
    <property type="entry name" value="SBP_bac_3"/>
    <property type="match status" value="1"/>
</dbReference>
<dbReference type="EMBL" id="DXHS01000070">
    <property type="protein sequence ID" value="HIW02569.1"/>
    <property type="molecule type" value="Genomic_DNA"/>
</dbReference>
<dbReference type="PANTHER" id="PTHR35936:SF34">
    <property type="entry name" value="ABC TRANSPORTER EXTRACELLULAR-BINDING PROTEIN YCKB-RELATED"/>
    <property type="match status" value="1"/>
</dbReference>
<dbReference type="InterPro" id="IPR001638">
    <property type="entry name" value="Solute-binding_3/MltF_N"/>
</dbReference>
<dbReference type="SUPFAM" id="SSF53850">
    <property type="entry name" value="Periplasmic binding protein-like II"/>
    <property type="match status" value="1"/>
</dbReference>
<name>A0A9D1TRL3_9FIRM</name>
<feature type="domain" description="Solute-binding protein family 3/N-terminal" evidence="3">
    <location>
        <begin position="33"/>
        <end position="255"/>
    </location>
</feature>
<evidence type="ECO:0000259" key="3">
    <source>
        <dbReference type="SMART" id="SM00062"/>
    </source>
</evidence>
<evidence type="ECO:0000313" key="5">
    <source>
        <dbReference type="Proteomes" id="UP000823990"/>
    </source>
</evidence>
<evidence type="ECO:0000256" key="1">
    <source>
        <dbReference type="ARBA" id="ARBA00022729"/>
    </source>
</evidence>
<dbReference type="PROSITE" id="PS51257">
    <property type="entry name" value="PROKAR_LIPOPROTEIN"/>
    <property type="match status" value="1"/>
</dbReference>
<sequence length="255" mass="27657">MKKILTAVLCAVLCLGTVVALPLGFAGCGDDNTIVVGYTLYEPMNYEENGELTGHDTELAELVLGEMLGYDVEFQIIQWDYKVMELNSGNIDVIWNGMTITDELKDAILISDPYMVNQQVLVAPNDELADYTDASDLVGVKVAVESGSAADALVTEIEGISDKDIMRAESQSKALMEVKSGASDVAVIDITMAQSMTGEGTSYADIGYKKIGFAEEQYGVGVRKEDTELCDKINEALAELKEDGTLDELYQKYLG</sequence>
<evidence type="ECO:0000313" key="4">
    <source>
        <dbReference type="EMBL" id="HIW02569.1"/>
    </source>
</evidence>
<proteinExistence type="predicted"/>
<feature type="signal peptide" evidence="2">
    <location>
        <begin position="1"/>
        <end position="20"/>
    </location>
</feature>
<protein>
    <submittedName>
        <fullName evidence="4">Transporter substrate-binding domain-containing protein</fullName>
    </submittedName>
</protein>
<dbReference type="Gene3D" id="3.40.190.10">
    <property type="entry name" value="Periplasmic binding protein-like II"/>
    <property type="match status" value="2"/>
</dbReference>
<accession>A0A9D1TRL3</accession>
<dbReference type="Proteomes" id="UP000823990">
    <property type="component" value="Unassembled WGS sequence"/>
</dbReference>
<evidence type="ECO:0000256" key="2">
    <source>
        <dbReference type="SAM" id="SignalP"/>
    </source>
</evidence>
<dbReference type="PANTHER" id="PTHR35936">
    <property type="entry name" value="MEMBRANE-BOUND LYTIC MUREIN TRANSGLYCOSYLASE F"/>
    <property type="match status" value="1"/>
</dbReference>
<feature type="chain" id="PRO_5039307522" evidence="2">
    <location>
        <begin position="21"/>
        <end position="255"/>
    </location>
</feature>
<dbReference type="AlphaFoldDB" id="A0A9D1TRL3"/>
<organism evidence="4 5">
    <name type="scientific">Candidatus Protoclostridium stercorigallinarum</name>
    <dbReference type="NCBI Taxonomy" id="2838741"/>
    <lineage>
        <taxon>Bacteria</taxon>
        <taxon>Bacillati</taxon>
        <taxon>Bacillota</taxon>
        <taxon>Clostridia</taxon>
        <taxon>Candidatus Protoclostridium</taxon>
    </lineage>
</organism>
<reference evidence="4" key="2">
    <citation type="submission" date="2021-04" db="EMBL/GenBank/DDBJ databases">
        <authorList>
            <person name="Gilroy R."/>
        </authorList>
    </citation>
    <scope>NUCLEOTIDE SEQUENCE</scope>
    <source>
        <strain evidence="4">12435</strain>
    </source>
</reference>
<reference evidence="4" key="1">
    <citation type="journal article" date="2021" name="PeerJ">
        <title>Extensive microbial diversity within the chicken gut microbiome revealed by metagenomics and culture.</title>
        <authorList>
            <person name="Gilroy R."/>
            <person name="Ravi A."/>
            <person name="Getino M."/>
            <person name="Pursley I."/>
            <person name="Horton D.L."/>
            <person name="Alikhan N.F."/>
            <person name="Baker D."/>
            <person name="Gharbi K."/>
            <person name="Hall N."/>
            <person name="Watson M."/>
            <person name="Adriaenssens E.M."/>
            <person name="Foster-Nyarko E."/>
            <person name="Jarju S."/>
            <person name="Secka A."/>
            <person name="Antonio M."/>
            <person name="Oren A."/>
            <person name="Chaudhuri R.R."/>
            <person name="La Ragione R."/>
            <person name="Hildebrand F."/>
            <person name="Pallen M.J."/>
        </authorList>
    </citation>
    <scope>NUCLEOTIDE SEQUENCE</scope>
    <source>
        <strain evidence="4">12435</strain>
    </source>
</reference>
<keyword evidence="1 2" id="KW-0732">Signal</keyword>